<accession>A0A9W5TYS9</accession>
<dbReference type="Proteomes" id="UP000621492">
    <property type="component" value="Unassembled WGS sequence"/>
</dbReference>
<name>A0A9W5TYS9_9BACI</name>
<dbReference type="InterPro" id="IPR024399">
    <property type="entry name" value="DUF2628"/>
</dbReference>
<dbReference type="InterPro" id="IPR026870">
    <property type="entry name" value="Zinc_ribbon_dom"/>
</dbReference>
<dbReference type="RefSeq" id="WP_159457761.1">
    <property type="nucleotide sequence ID" value="NZ_BMJD01000024.1"/>
</dbReference>
<dbReference type="EMBL" id="BMJD01000024">
    <property type="protein sequence ID" value="GGB48777.1"/>
    <property type="molecule type" value="Genomic_DNA"/>
</dbReference>
<keyword evidence="1" id="KW-0472">Membrane</keyword>
<gene>
    <name evidence="3" type="ORF">GCM10011409_27940</name>
</gene>
<dbReference type="AlphaFoldDB" id="A0A9W5TYS9"/>
<feature type="transmembrane region" description="Helical" evidence="1">
    <location>
        <begin position="181"/>
        <end position="199"/>
    </location>
</feature>
<feature type="transmembrane region" description="Helical" evidence="1">
    <location>
        <begin position="133"/>
        <end position="150"/>
    </location>
</feature>
<feature type="domain" description="Zinc-ribbon" evidence="2">
    <location>
        <begin position="2"/>
        <end position="24"/>
    </location>
</feature>
<evidence type="ECO:0000313" key="3">
    <source>
        <dbReference type="EMBL" id="GGB48777.1"/>
    </source>
</evidence>
<keyword evidence="1" id="KW-0812">Transmembrane</keyword>
<proteinExistence type="predicted"/>
<reference evidence="3" key="2">
    <citation type="submission" date="2020-09" db="EMBL/GenBank/DDBJ databases">
        <authorList>
            <person name="Sun Q."/>
            <person name="Zhou Y."/>
        </authorList>
    </citation>
    <scope>NUCLEOTIDE SEQUENCE</scope>
    <source>
        <strain evidence="3">CGMCC 1.15454</strain>
    </source>
</reference>
<keyword evidence="4" id="KW-1185">Reference proteome</keyword>
<dbReference type="Pfam" id="PF13240">
    <property type="entry name" value="Zn_Ribbon_1"/>
    <property type="match status" value="1"/>
</dbReference>
<protein>
    <recommendedName>
        <fullName evidence="2">Zinc-ribbon domain-containing protein</fullName>
    </recommendedName>
</protein>
<evidence type="ECO:0000256" key="1">
    <source>
        <dbReference type="SAM" id="Phobius"/>
    </source>
</evidence>
<sequence length="327" mass="37555">MYCANCGSELDADASFCMNCGHKVMQPVSATSMDSEPVQNASYETSSFDEDVRYFVGEKYPFYESKWKRMKEKGNPTSLNFPAFFLSIFWLGYRKMYREVAILALIFLAFDFILYLVGYQYTAQSLWDPVDRSINMGVAVMMGLFGNYFYQKHTLKKVSLIRNQGLTEEVKQMELKKRGEASFLGVLLSVLISVVIYILPASFIPMNVDQVELIKYGTFEQYPDKTVGETFDDFFARGDWQEVTNDSKSIVVAYHGEKQIDNHNYDIRIEFYKEKDSEAFDIQRIVVDDEALSLSETTSFLEYVFSNGQLHGDDSFDGGGPSDSYMW</sequence>
<keyword evidence="1" id="KW-1133">Transmembrane helix</keyword>
<organism evidence="3 4">
    <name type="scientific">Lentibacillus populi</name>
    <dbReference type="NCBI Taxonomy" id="1827502"/>
    <lineage>
        <taxon>Bacteria</taxon>
        <taxon>Bacillati</taxon>
        <taxon>Bacillota</taxon>
        <taxon>Bacilli</taxon>
        <taxon>Bacillales</taxon>
        <taxon>Bacillaceae</taxon>
        <taxon>Lentibacillus</taxon>
    </lineage>
</organism>
<dbReference type="Pfam" id="PF10947">
    <property type="entry name" value="DUF2628"/>
    <property type="match status" value="1"/>
</dbReference>
<reference evidence="3" key="1">
    <citation type="journal article" date="2014" name="Int. J. Syst. Evol. Microbiol.">
        <title>Complete genome sequence of Corynebacterium casei LMG S-19264T (=DSM 44701T), isolated from a smear-ripened cheese.</title>
        <authorList>
            <consortium name="US DOE Joint Genome Institute (JGI-PGF)"/>
            <person name="Walter F."/>
            <person name="Albersmeier A."/>
            <person name="Kalinowski J."/>
            <person name="Ruckert C."/>
        </authorList>
    </citation>
    <scope>NUCLEOTIDE SEQUENCE</scope>
    <source>
        <strain evidence="3">CGMCC 1.15454</strain>
    </source>
</reference>
<evidence type="ECO:0000259" key="2">
    <source>
        <dbReference type="Pfam" id="PF13240"/>
    </source>
</evidence>
<comment type="caution">
    <text evidence="3">The sequence shown here is derived from an EMBL/GenBank/DDBJ whole genome shotgun (WGS) entry which is preliminary data.</text>
</comment>
<evidence type="ECO:0000313" key="4">
    <source>
        <dbReference type="Proteomes" id="UP000621492"/>
    </source>
</evidence>
<feature type="transmembrane region" description="Helical" evidence="1">
    <location>
        <begin position="100"/>
        <end position="121"/>
    </location>
</feature>